<reference evidence="3" key="1">
    <citation type="journal article" date="2019" name="Int. J. Syst. Evol. Microbiol.">
        <title>The Global Catalogue of Microorganisms (GCM) 10K type strain sequencing project: providing services to taxonomists for standard genome sequencing and annotation.</title>
        <authorList>
            <consortium name="The Broad Institute Genomics Platform"/>
            <consortium name="The Broad Institute Genome Sequencing Center for Infectious Disease"/>
            <person name="Wu L."/>
            <person name="Ma J."/>
        </authorList>
    </citation>
    <scope>NUCLEOTIDE SEQUENCE [LARGE SCALE GENOMIC DNA]</scope>
    <source>
        <strain evidence="3">KCTC 52204</strain>
    </source>
</reference>
<evidence type="ECO:0000313" key="3">
    <source>
        <dbReference type="Proteomes" id="UP001597394"/>
    </source>
</evidence>
<name>A0ABW5KAA9_9FLAO</name>
<protein>
    <recommendedName>
        <fullName evidence="4">Peptidoglycan-binding protein LysM</fullName>
    </recommendedName>
</protein>
<dbReference type="EMBL" id="JBHULG010000007">
    <property type="protein sequence ID" value="MFD2545876.1"/>
    <property type="molecule type" value="Genomic_DNA"/>
</dbReference>
<evidence type="ECO:0008006" key="4">
    <source>
        <dbReference type="Google" id="ProtNLM"/>
    </source>
</evidence>
<sequence>MKKSIFIFSVIATLFSLTVNAQATSVATLNVNLYPIQTIVVNPTQTTVNLDYKTTSDYANGVNLDQKDHLEVYSTGAFAVSVKSSSTQLTNSTFSADNINSSDITITPKPGTTNPLTGATLTPKQLSTSTTVGQEIISSDLGANNATFNINYAAKGDSDNYINKYHNAQNPTVYTTTVTYTIAAK</sequence>
<accession>A0ABW5KAA9</accession>
<comment type="caution">
    <text evidence="2">The sequence shown here is derived from an EMBL/GenBank/DDBJ whole genome shotgun (WGS) entry which is preliminary data.</text>
</comment>
<evidence type="ECO:0000256" key="1">
    <source>
        <dbReference type="SAM" id="SignalP"/>
    </source>
</evidence>
<gene>
    <name evidence="2" type="ORF">ACFSO8_10450</name>
</gene>
<evidence type="ECO:0000313" key="2">
    <source>
        <dbReference type="EMBL" id="MFD2545876.1"/>
    </source>
</evidence>
<dbReference type="Proteomes" id="UP001597394">
    <property type="component" value="Unassembled WGS sequence"/>
</dbReference>
<organism evidence="2 3">
    <name type="scientific">Kaistella montana</name>
    <dbReference type="NCBI Taxonomy" id="1849733"/>
    <lineage>
        <taxon>Bacteria</taxon>
        <taxon>Pseudomonadati</taxon>
        <taxon>Bacteroidota</taxon>
        <taxon>Flavobacteriia</taxon>
        <taxon>Flavobacteriales</taxon>
        <taxon>Weeksellaceae</taxon>
        <taxon>Chryseobacterium group</taxon>
        <taxon>Kaistella</taxon>
    </lineage>
</organism>
<dbReference type="RefSeq" id="WP_255930534.1">
    <property type="nucleotide sequence ID" value="NZ_JANFQP010000003.1"/>
</dbReference>
<feature type="chain" id="PRO_5045261845" description="Peptidoglycan-binding protein LysM" evidence="1">
    <location>
        <begin position="22"/>
        <end position="185"/>
    </location>
</feature>
<keyword evidence="3" id="KW-1185">Reference proteome</keyword>
<keyword evidence="1" id="KW-0732">Signal</keyword>
<proteinExistence type="predicted"/>
<feature type="signal peptide" evidence="1">
    <location>
        <begin position="1"/>
        <end position="21"/>
    </location>
</feature>